<evidence type="ECO:0000313" key="3">
    <source>
        <dbReference type="Proteomes" id="UP001360953"/>
    </source>
</evidence>
<keyword evidence="3" id="KW-1185">Reference proteome</keyword>
<accession>A0ABR1LA69</accession>
<name>A0ABR1LA69_9PEZI</name>
<dbReference type="Proteomes" id="UP001360953">
    <property type="component" value="Unassembled WGS sequence"/>
</dbReference>
<evidence type="ECO:0000313" key="2">
    <source>
        <dbReference type="EMBL" id="KAK7532137.1"/>
    </source>
</evidence>
<dbReference type="GeneID" id="92037168"/>
<protein>
    <submittedName>
        <fullName evidence="2">Uncharacterized protein</fullName>
    </submittedName>
</protein>
<feature type="region of interest" description="Disordered" evidence="1">
    <location>
        <begin position="60"/>
        <end position="133"/>
    </location>
</feature>
<proteinExistence type="predicted"/>
<organism evidence="2 3">
    <name type="scientific">Phyllosticta citribraziliensis</name>
    <dbReference type="NCBI Taxonomy" id="989973"/>
    <lineage>
        <taxon>Eukaryota</taxon>
        <taxon>Fungi</taxon>
        <taxon>Dikarya</taxon>
        <taxon>Ascomycota</taxon>
        <taxon>Pezizomycotina</taxon>
        <taxon>Dothideomycetes</taxon>
        <taxon>Dothideomycetes incertae sedis</taxon>
        <taxon>Botryosphaeriales</taxon>
        <taxon>Phyllostictaceae</taxon>
        <taxon>Phyllosticta</taxon>
    </lineage>
</organism>
<comment type="caution">
    <text evidence="2">The sequence shown here is derived from an EMBL/GenBank/DDBJ whole genome shotgun (WGS) entry which is preliminary data.</text>
</comment>
<dbReference type="EMBL" id="JBBPEH010000011">
    <property type="protein sequence ID" value="KAK7532137.1"/>
    <property type="molecule type" value="Genomic_DNA"/>
</dbReference>
<evidence type="ECO:0000256" key="1">
    <source>
        <dbReference type="SAM" id="MobiDB-lite"/>
    </source>
</evidence>
<gene>
    <name evidence="2" type="ORF">J3D65DRAFT_94636</name>
</gene>
<reference evidence="2 3" key="1">
    <citation type="submission" date="2024-04" db="EMBL/GenBank/DDBJ databases">
        <title>Phyllosticta paracitricarpa is synonymous to the EU quarantine fungus P. citricarpa based on phylogenomic analyses.</title>
        <authorList>
            <consortium name="Lawrence Berkeley National Laboratory"/>
            <person name="Van ingen-buijs V.A."/>
            <person name="Van westerhoven A.C."/>
            <person name="Haridas S."/>
            <person name="Skiadas P."/>
            <person name="Martin F."/>
            <person name="Groenewald J.Z."/>
            <person name="Crous P.W."/>
            <person name="Seidl M.F."/>
        </authorList>
    </citation>
    <scope>NUCLEOTIDE SEQUENCE [LARGE SCALE GENOMIC DNA]</scope>
    <source>
        <strain evidence="2 3">CPC 17464</strain>
    </source>
</reference>
<sequence>MAFGGNHYFLPLECLLALSNIHLPASFPSRQVFFNTKTSRKLHARHDHVEQNRVQLPLAAQQDGAVREARPRHLPPRAALRAPHRRRTRLSVRDARHAGRRTASHRQGHRRRHLQRDQQRRQESGRVLLPPGAEWPLGISEGGHGGYCCGGEGDGLMGGRLFELGLGATRRCVLANWARDFGWNFGLAGCRHKQRAGYICVTDSR</sequence>
<feature type="compositionally biased region" description="Basic and acidic residues" evidence="1">
    <location>
        <begin position="115"/>
        <end position="124"/>
    </location>
</feature>
<feature type="compositionally biased region" description="Basic residues" evidence="1">
    <location>
        <begin position="98"/>
        <end position="114"/>
    </location>
</feature>
<dbReference type="RefSeq" id="XP_066651805.1">
    <property type="nucleotide sequence ID" value="XM_066804262.1"/>
</dbReference>